<accession>A0ABR0STF0</accession>
<feature type="region of interest" description="Disordered" evidence="1">
    <location>
        <begin position="31"/>
        <end position="52"/>
    </location>
</feature>
<organism evidence="2 3">
    <name type="scientific">Cladobotryum mycophilum</name>
    <dbReference type="NCBI Taxonomy" id="491253"/>
    <lineage>
        <taxon>Eukaryota</taxon>
        <taxon>Fungi</taxon>
        <taxon>Dikarya</taxon>
        <taxon>Ascomycota</taxon>
        <taxon>Pezizomycotina</taxon>
        <taxon>Sordariomycetes</taxon>
        <taxon>Hypocreomycetidae</taxon>
        <taxon>Hypocreales</taxon>
        <taxon>Hypocreaceae</taxon>
        <taxon>Cladobotryum</taxon>
    </lineage>
</organism>
<reference evidence="2 3" key="1">
    <citation type="submission" date="2024-01" db="EMBL/GenBank/DDBJ databases">
        <title>Complete genome of Cladobotryum mycophilum ATHUM6906.</title>
        <authorList>
            <person name="Christinaki A.C."/>
            <person name="Myridakis A.I."/>
            <person name="Kouvelis V.N."/>
        </authorList>
    </citation>
    <scope>NUCLEOTIDE SEQUENCE [LARGE SCALE GENOMIC DNA]</scope>
    <source>
        <strain evidence="2 3">ATHUM6906</strain>
    </source>
</reference>
<evidence type="ECO:0000313" key="2">
    <source>
        <dbReference type="EMBL" id="KAK5995056.1"/>
    </source>
</evidence>
<feature type="compositionally biased region" description="Polar residues" evidence="1">
    <location>
        <begin position="43"/>
        <end position="52"/>
    </location>
</feature>
<gene>
    <name evidence="2" type="ORF">PT974_03449</name>
</gene>
<protein>
    <submittedName>
        <fullName evidence="2">Uncharacterized protein</fullName>
    </submittedName>
</protein>
<dbReference type="SUPFAM" id="SSF82199">
    <property type="entry name" value="SET domain"/>
    <property type="match status" value="1"/>
</dbReference>
<sequence>MSKPKNWPDSFPYLKAPLHGKDLSKEQLQALRTKPANIPSAPASATETPSPQVRIQAIRDAEHPANGQHGLFAARDLRPGQLIVAYLGRVHSGAASREGSDYDLWLDREADVAVDASGEGNEGSPET</sequence>
<evidence type="ECO:0000313" key="3">
    <source>
        <dbReference type="Proteomes" id="UP001338125"/>
    </source>
</evidence>
<keyword evidence="3" id="KW-1185">Reference proteome</keyword>
<dbReference type="Proteomes" id="UP001338125">
    <property type="component" value="Unassembled WGS sequence"/>
</dbReference>
<dbReference type="EMBL" id="JAVFKD010000004">
    <property type="protein sequence ID" value="KAK5995056.1"/>
    <property type="molecule type" value="Genomic_DNA"/>
</dbReference>
<evidence type="ECO:0000256" key="1">
    <source>
        <dbReference type="SAM" id="MobiDB-lite"/>
    </source>
</evidence>
<proteinExistence type="predicted"/>
<name>A0ABR0STF0_9HYPO</name>
<dbReference type="Gene3D" id="2.170.270.10">
    <property type="entry name" value="SET domain"/>
    <property type="match status" value="1"/>
</dbReference>
<comment type="caution">
    <text evidence="2">The sequence shown here is derived from an EMBL/GenBank/DDBJ whole genome shotgun (WGS) entry which is preliminary data.</text>
</comment>
<dbReference type="InterPro" id="IPR046341">
    <property type="entry name" value="SET_dom_sf"/>
</dbReference>